<dbReference type="AlphaFoldDB" id="A0AAU8ZN05"/>
<feature type="transmembrane region" description="Helical" evidence="1">
    <location>
        <begin position="40"/>
        <end position="67"/>
    </location>
</feature>
<keyword evidence="1" id="KW-0472">Membrane</keyword>
<evidence type="ECO:0008006" key="4">
    <source>
        <dbReference type="Google" id="ProtNLM"/>
    </source>
</evidence>
<feature type="transmembrane region" description="Helical" evidence="1">
    <location>
        <begin position="87"/>
        <end position="111"/>
    </location>
</feature>
<evidence type="ECO:0000256" key="1">
    <source>
        <dbReference type="SAM" id="Phobius"/>
    </source>
</evidence>
<evidence type="ECO:0000313" key="2">
    <source>
        <dbReference type="EMBL" id="AWC94240.1"/>
    </source>
</evidence>
<dbReference type="Pfam" id="PF06836">
    <property type="entry name" value="DUF1240"/>
    <property type="match status" value="1"/>
</dbReference>
<protein>
    <recommendedName>
        <fullName evidence="4">DUF1240 domain-containing protein</fullName>
    </recommendedName>
</protein>
<keyword evidence="1" id="KW-1133">Transmembrane helix</keyword>
<proteinExistence type="predicted"/>
<dbReference type="InterPro" id="IPR010665">
    <property type="entry name" value="DUF1240"/>
</dbReference>
<sequence>MPKWGKAIASVFCTIISMAIGALVYSYVISLFKMENIIVFSAPIITVVISTPLLVYVFSAGIIEFSFGQKSIFFKILMKYNKFIMRFLLYLGIAGFFISIPVSFLVNIYLLDNGYKTCDRISWRSPTTYVKDLSLCGR</sequence>
<organism evidence="2 3">
    <name type="scientific">Morganella morganii</name>
    <name type="common">Proteus morganii</name>
    <dbReference type="NCBI Taxonomy" id="582"/>
    <lineage>
        <taxon>Bacteria</taxon>
        <taxon>Pseudomonadati</taxon>
        <taxon>Pseudomonadota</taxon>
        <taxon>Gammaproteobacteria</taxon>
        <taxon>Enterobacterales</taxon>
        <taxon>Morganellaceae</taxon>
        <taxon>Morganella</taxon>
    </lineage>
</organism>
<evidence type="ECO:0000313" key="3">
    <source>
        <dbReference type="Proteomes" id="UP000244682"/>
    </source>
</evidence>
<gene>
    <name evidence="2" type="ORF">AM380_11595</name>
</gene>
<keyword evidence="1" id="KW-0812">Transmembrane</keyword>
<accession>A0AAU8ZN05</accession>
<reference evidence="2 3" key="1">
    <citation type="submission" date="2018-04" db="EMBL/GenBank/DDBJ databases">
        <title>Whole genome sequencing of Morganella morganii AR_0133.</title>
        <authorList>
            <person name="Conlan S."/>
            <person name="Thomas P.J."/>
            <person name="Mullikin J."/>
            <person name="Frank K.M."/>
            <person name="Segre J.A."/>
        </authorList>
    </citation>
    <scope>NUCLEOTIDE SEQUENCE [LARGE SCALE GENOMIC DNA]</scope>
    <source>
        <strain evidence="2 3">AR_0133</strain>
    </source>
</reference>
<feature type="transmembrane region" description="Helical" evidence="1">
    <location>
        <begin position="7"/>
        <end position="28"/>
    </location>
</feature>
<dbReference type="EMBL" id="CP028956">
    <property type="protein sequence ID" value="AWC94240.1"/>
    <property type="molecule type" value="Genomic_DNA"/>
</dbReference>
<name>A0AAU8ZN05_MORMO</name>
<dbReference type="Proteomes" id="UP000244682">
    <property type="component" value="Chromosome"/>
</dbReference>